<keyword evidence="2" id="KW-0472">Membrane</keyword>
<evidence type="ECO:0000256" key="1">
    <source>
        <dbReference type="SAM" id="MobiDB-lite"/>
    </source>
</evidence>
<keyword evidence="2" id="KW-1133">Transmembrane helix</keyword>
<evidence type="ECO:0008006" key="5">
    <source>
        <dbReference type="Google" id="ProtNLM"/>
    </source>
</evidence>
<feature type="compositionally biased region" description="Polar residues" evidence="1">
    <location>
        <begin position="150"/>
        <end position="160"/>
    </location>
</feature>
<feature type="transmembrane region" description="Helical" evidence="2">
    <location>
        <begin position="16"/>
        <end position="35"/>
    </location>
</feature>
<name>A0AAJ5VAT7_MICMQ</name>
<feature type="transmembrane region" description="Helical" evidence="2">
    <location>
        <begin position="109"/>
        <end position="131"/>
    </location>
</feature>
<evidence type="ECO:0000313" key="3">
    <source>
        <dbReference type="EMBL" id="WEF20838.1"/>
    </source>
</evidence>
<feature type="transmembrane region" description="Helical" evidence="2">
    <location>
        <begin position="77"/>
        <end position="97"/>
    </location>
</feature>
<reference evidence="3" key="1">
    <citation type="submission" date="2023-02" db="EMBL/GenBank/DDBJ databases">
        <title>Genome sequence of Microbacterium liquefaciens B1075.</title>
        <authorList>
            <person name="Cao J."/>
            <person name="Li X."/>
        </authorList>
    </citation>
    <scope>NUCLEOTIDE SEQUENCE</scope>
    <source>
        <strain evidence="3">B1075</strain>
    </source>
</reference>
<dbReference type="AlphaFoldDB" id="A0AAJ5VAT7"/>
<evidence type="ECO:0000256" key="2">
    <source>
        <dbReference type="SAM" id="Phobius"/>
    </source>
</evidence>
<protein>
    <recommendedName>
        <fullName evidence="5">ATP synthase protein I</fullName>
    </recommendedName>
</protein>
<evidence type="ECO:0000313" key="4">
    <source>
        <dbReference type="Proteomes" id="UP001214756"/>
    </source>
</evidence>
<feature type="transmembrane region" description="Helical" evidence="2">
    <location>
        <begin position="41"/>
        <end position="65"/>
    </location>
</feature>
<gene>
    <name evidence="3" type="ORF">PWF71_16345</name>
</gene>
<feature type="region of interest" description="Disordered" evidence="1">
    <location>
        <begin position="139"/>
        <end position="160"/>
    </location>
</feature>
<organism evidence="3 4">
    <name type="scientific">Microbacterium maritypicum</name>
    <name type="common">Microbacterium liquefaciens</name>
    <dbReference type="NCBI Taxonomy" id="33918"/>
    <lineage>
        <taxon>Bacteria</taxon>
        <taxon>Bacillati</taxon>
        <taxon>Actinomycetota</taxon>
        <taxon>Actinomycetes</taxon>
        <taxon>Micrococcales</taxon>
        <taxon>Microbacteriaceae</taxon>
        <taxon>Microbacterium</taxon>
    </lineage>
</organism>
<keyword evidence="2" id="KW-0812">Transmembrane</keyword>
<accession>A0AAJ5VAT7</accession>
<sequence length="160" mass="17218">MTTVTSTPVLRRTLRWSAGITVGLAFVGACIGWLLAAERGLISAITGVVLTAVFLAITAISLLVANRWYGSPLYVPIFFAIVLGSWLAKFILFFITLTLLRGQNWIEPMIFFVAVVISVLTTLVLDTIILLRSGLVRRPGSGHGPADPMSSGQARASTRT</sequence>
<dbReference type="Proteomes" id="UP001214756">
    <property type="component" value="Chromosome"/>
</dbReference>
<dbReference type="RefSeq" id="WP_051498841.1">
    <property type="nucleotide sequence ID" value="NZ_CP118606.1"/>
</dbReference>
<proteinExistence type="predicted"/>
<dbReference type="EMBL" id="CP118606">
    <property type="protein sequence ID" value="WEF20838.1"/>
    <property type="molecule type" value="Genomic_DNA"/>
</dbReference>